<evidence type="ECO:0000256" key="11">
    <source>
        <dbReference type="PIRSR" id="PIRSR000183-3"/>
    </source>
</evidence>
<evidence type="ECO:0000313" key="14">
    <source>
        <dbReference type="EMBL" id="TNL96807.1"/>
    </source>
</evidence>
<dbReference type="OrthoDB" id="9804592at2"/>
<evidence type="ECO:0000256" key="9">
    <source>
        <dbReference type="PIRSR" id="PIRSR000183-1"/>
    </source>
</evidence>
<dbReference type="UniPathway" id="UPA00527">
    <property type="reaction ID" value="UER00585"/>
</dbReference>
<dbReference type="GO" id="GO:0000286">
    <property type="term" value="F:alanine dehydrogenase activity"/>
    <property type="evidence" value="ECO:0007669"/>
    <property type="project" value="UniProtKB-UniRule"/>
</dbReference>
<dbReference type="Pfam" id="PF05222">
    <property type="entry name" value="AlaDh_PNT_N"/>
    <property type="match status" value="1"/>
</dbReference>
<dbReference type="InterPro" id="IPR007886">
    <property type="entry name" value="AlaDH/PNT_N"/>
</dbReference>
<dbReference type="SMART" id="SM01003">
    <property type="entry name" value="AlaDh_PNT_N"/>
    <property type="match status" value="1"/>
</dbReference>
<dbReference type="RefSeq" id="WP_139465836.1">
    <property type="nucleotide sequence ID" value="NZ_VDHJ01000009.1"/>
</dbReference>
<dbReference type="AlphaFoldDB" id="A0A5C4U3L5"/>
<evidence type="ECO:0000256" key="8">
    <source>
        <dbReference type="PIRNR" id="PIRNR000183"/>
    </source>
</evidence>
<comment type="subunit">
    <text evidence="6">Homohexamer. Trimer of dimers.</text>
</comment>
<reference evidence="14 15" key="1">
    <citation type="submission" date="2019-06" db="EMBL/GenBank/DDBJ databases">
        <authorList>
            <person name="Li J."/>
        </authorList>
    </citation>
    <scope>NUCLEOTIDE SEQUENCE [LARGE SCALE GENOMIC DNA]</scope>
    <source>
        <strain evidence="14 15">LMG 28165</strain>
    </source>
</reference>
<dbReference type="GO" id="GO:0005886">
    <property type="term" value="C:plasma membrane"/>
    <property type="evidence" value="ECO:0007669"/>
    <property type="project" value="TreeGrafter"/>
</dbReference>
<feature type="binding site" evidence="11">
    <location>
        <position position="132"/>
    </location>
    <ligand>
        <name>NAD(+)</name>
        <dbReference type="ChEBI" id="CHEBI:57540"/>
    </ligand>
</feature>
<dbReference type="SUPFAM" id="SSF52283">
    <property type="entry name" value="Formate/glycerate dehydrogenase catalytic domain-like"/>
    <property type="match status" value="1"/>
</dbReference>
<evidence type="ECO:0000256" key="2">
    <source>
        <dbReference type="ARBA" id="ARBA00005689"/>
    </source>
</evidence>
<evidence type="ECO:0000256" key="6">
    <source>
        <dbReference type="ARBA" id="ARBA00065528"/>
    </source>
</evidence>
<comment type="pathway">
    <text evidence="1 8">Amino-acid degradation; L-alanine degradation via dehydrogenase pathway; NH(3) and pyruvate from L-alanine: step 1/1.</text>
</comment>
<keyword evidence="5 8" id="KW-0520">NAD</keyword>
<keyword evidence="11" id="KW-0547">Nucleotide-binding</keyword>
<protein>
    <recommendedName>
        <fullName evidence="7 8">Alanine dehydrogenase</fullName>
        <ecNumber evidence="3 8">1.4.1.1</ecNumber>
    </recommendedName>
</protein>
<dbReference type="PROSITE" id="PS00837">
    <property type="entry name" value="ALADH_PNT_2"/>
    <property type="match status" value="1"/>
</dbReference>
<dbReference type="Proteomes" id="UP000312032">
    <property type="component" value="Unassembled WGS sequence"/>
</dbReference>
<name>A0A5C4U3L5_9CORY</name>
<dbReference type="Gene3D" id="3.40.50.720">
    <property type="entry name" value="NAD(P)-binding Rossmann-like Domain"/>
    <property type="match status" value="2"/>
</dbReference>
<evidence type="ECO:0000259" key="12">
    <source>
        <dbReference type="SMART" id="SM01002"/>
    </source>
</evidence>
<evidence type="ECO:0000256" key="7">
    <source>
        <dbReference type="ARBA" id="ARBA00072341"/>
    </source>
</evidence>
<dbReference type="FunFam" id="3.40.50.720:FF:000049">
    <property type="entry name" value="Alanine dehydrogenase"/>
    <property type="match status" value="1"/>
</dbReference>
<dbReference type="PIRSF" id="PIRSF000183">
    <property type="entry name" value="Alanine_dh"/>
    <property type="match status" value="1"/>
</dbReference>
<dbReference type="NCBIfam" id="TIGR00518">
    <property type="entry name" value="alaDH"/>
    <property type="match status" value="1"/>
</dbReference>
<accession>A0A5C4U3L5</accession>
<evidence type="ECO:0000256" key="3">
    <source>
        <dbReference type="ARBA" id="ARBA00012897"/>
    </source>
</evidence>
<dbReference type="EC" id="1.4.1.1" evidence="3 8"/>
<evidence type="ECO:0000256" key="4">
    <source>
        <dbReference type="ARBA" id="ARBA00023002"/>
    </source>
</evidence>
<feature type="active site" description="Proton donor/acceptor" evidence="9">
    <location>
        <position position="268"/>
    </location>
</feature>
<evidence type="ECO:0000259" key="13">
    <source>
        <dbReference type="SMART" id="SM01003"/>
    </source>
</evidence>
<comment type="caution">
    <text evidence="14">The sequence shown here is derived from an EMBL/GenBank/DDBJ whole genome shotgun (WGS) entry which is preliminary data.</text>
</comment>
<feature type="active site" description="Proton donor/acceptor" evidence="9">
    <location>
        <position position="95"/>
    </location>
</feature>
<comment type="catalytic activity">
    <reaction evidence="8">
        <text>L-alanine + NAD(+) + H2O = pyruvate + NH4(+) + NADH + H(+)</text>
        <dbReference type="Rhea" id="RHEA:18405"/>
        <dbReference type="ChEBI" id="CHEBI:15361"/>
        <dbReference type="ChEBI" id="CHEBI:15377"/>
        <dbReference type="ChEBI" id="CHEBI:15378"/>
        <dbReference type="ChEBI" id="CHEBI:28938"/>
        <dbReference type="ChEBI" id="CHEBI:57540"/>
        <dbReference type="ChEBI" id="CHEBI:57945"/>
        <dbReference type="ChEBI" id="CHEBI:57972"/>
        <dbReference type="EC" id="1.4.1.1"/>
    </reaction>
</comment>
<feature type="binding site" evidence="11">
    <location>
        <position position="201"/>
    </location>
    <ligand>
        <name>NAD(+)</name>
        <dbReference type="ChEBI" id="CHEBI:57540"/>
    </ligand>
</feature>
<dbReference type="InterPro" id="IPR008143">
    <property type="entry name" value="Ala_DH/PNT_CS2"/>
</dbReference>
<feature type="domain" description="Alanine dehydrogenase/pyridine nucleotide transhydrogenase N-terminal" evidence="13">
    <location>
        <begin position="4"/>
        <end position="135"/>
    </location>
</feature>
<dbReference type="GO" id="GO:0000166">
    <property type="term" value="F:nucleotide binding"/>
    <property type="evidence" value="ECO:0007669"/>
    <property type="project" value="UniProtKB-KW"/>
</dbReference>
<evidence type="ECO:0000256" key="10">
    <source>
        <dbReference type="PIRSR" id="PIRSR000183-2"/>
    </source>
</evidence>
<feature type="binding site" evidence="11">
    <location>
        <begin position="296"/>
        <end position="299"/>
    </location>
    <ligand>
        <name>NAD(+)</name>
        <dbReference type="ChEBI" id="CHEBI:57540"/>
    </ligand>
</feature>
<comment type="function">
    <text evidence="8">Catalyzes the reversible reductive amination of pyruvate to L-alanine.</text>
</comment>
<feature type="domain" description="Alanine dehydrogenase/pyridine nucleotide transhydrogenase NAD(H)-binding" evidence="12">
    <location>
        <begin position="147"/>
        <end position="295"/>
    </location>
</feature>
<dbReference type="Pfam" id="PF01262">
    <property type="entry name" value="AlaDh_PNT_C"/>
    <property type="match status" value="1"/>
</dbReference>
<feature type="binding site" evidence="10">
    <location>
        <position position="15"/>
    </location>
    <ligand>
        <name>substrate</name>
    </ligand>
</feature>
<feature type="binding site" evidence="10">
    <location>
        <position position="74"/>
    </location>
    <ligand>
        <name>substrate</name>
    </ligand>
</feature>
<sequence>MIIGCPREVKNHEYRVALTPNAVTELALGGHTVRVETHAGEGAGYSDSDYQKAGAQIVDTAAEAWESELVLKVKEPQPSEFDLMQEGQLLFTYLHLAAEPEVAEALKRNKVTSIAYENVTSNHGLPLLTPMSEVAGRLSAQVGAYHLMHSQGGEGVLLGGVPGTPPASVAIIGGGVAGEHAAQMAMGLGADVTILDVNLPRLRELSARYGSRLRTLASTSTHIAEAVRNADLVIGTVLIPGEAAPKLVTEEMVATMKKGAVLVDVAIDQGGCFAYSHPTTHDDPTFEIDGKVFYCVANMPGAVPRTSTAALTTATLPFVRALANGWEDAVANDPHLAAGLNTHEGRVVHPVIARELGEPTPE</sequence>
<dbReference type="InterPro" id="IPR007698">
    <property type="entry name" value="AlaDH/PNT_NAD(H)-bd"/>
</dbReference>
<dbReference type="InterPro" id="IPR008141">
    <property type="entry name" value="Ala_DH"/>
</dbReference>
<evidence type="ECO:0000313" key="15">
    <source>
        <dbReference type="Proteomes" id="UP000312032"/>
    </source>
</evidence>
<gene>
    <name evidence="14" type="primary">ald</name>
    <name evidence="14" type="ORF">FHE74_07235</name>
</gene>
<dbReference type="SUPFAM" id="SSF51735">
    <property type="entry name" value="NAD(P)-binding Rossmann-fold domains"/>
    <property type="match status" value="1"/>
</dbReference>
<dbReference type="PANTHER" id="PTHR42795:SF1">
    <property type="entry name" value="ALANINE DEHYDROGENASE"/>
    <property type="match status" value="1"/>
</dbReference>
<feature type="binding site" evidence="11">
    <location>
        <position position="218"/>
    </location>
    <ligand>
        <name>NAD(+)</name>
        <dbReference type="ChEBI" id="CHEBI:57540"/>
    </ligand>
</feature>
<feature type="binding site" evidence="11">
    <location>
        <position position="196"/>
    </location>
    <ligand>
        <name>NAD(+)</name>
        <dbReference type="ChEBI" id="CHEBI:57540"/>
    </ligand>
</feature>
<feature type="binding site" evidence="11">
    <location>
        <begin position="237"/>
        <end position="238"/>
    </location>
    <ligand>
        <name>NAD(+)</name>
        <dbReference type="ChEBI" id="CHEBI:57540"/>
    </ligand>
</feature>
<dbReference type="PANTHER" id="PTHR42795">
    <property type="entry name" value="ALANINE DEHYDROGENASE"/>
    <property type="match status" value="1"/>
</dbReference>
<organism evidence="14 15">
    <name type="scientific">Corynebacterium tapiri</name>
    <dbReference type="NCBI Taxonomy" id="1448266"/>
    <lineage>
        <taxon>Bacteria</taxon>
        <taxon>Bacillati</taxon>
        <taxon>Actinomycetota</taxon>
        <taxon>Actinomycetes</taxon>
        <taxon>Mycobacteriales</taxon>
        <taxon>Corynebacteriaceae</taxon>
        <taxon>Corynebacterium</taxon>
    </lineage>
</organism>
<dbReference type="EMBL" id="VDHJ01000009">
    <property type="protein sequence ID" value="TNL96807.1"/>
    <property type="molecule type" value="Genomic_DNA"/>
</dbReference>
<dbReference type="InterPro" id="IPR036291">
    <property type="entry name" value="NAD(P)-bd_dom_sf"/>
</dbReference>
<dbReference type="GO" id="GO:0042853">
    <property type="term" value="P:L-alanine catabolic process"/>
    <property type="evidence" value="ECO:0007669"/>
    <property type="project" value="UniProtKB-UniPathway"/>
</dbReference>
<dbReference type="SMART" id="SM01002">
    <property type="entry name" value="AlaDh_PNT_C"/>
    <property type="match status" value="1"/>
</dbReference>
<proteinExistence type="inferred from homology"/>
<evidence type="ECO:0000256" key="1">
    <source>
        <dbReference type="ARBA" id="ARBA00005206"/>
    </source>
</evidence>
<feature type="binding site" evidence="11">
    <location>
        <begin position="265"/>
        <end position="268"/>
    </location>
    <ligand>
        <name>NAD(+)</name>
        <dbReference type="ChEBI" id="CHEBI:57540"/>
    </ligand>
</feature>
<dbReference type="CDD" id="cd05305">
    <property type="entry name" value="L-AlaDH"/>
    <property type="match status" value="1"/>
</dbReference>
<comment type="similarity">
    <text evidence="2 8">Belongs to the AlaDH/PNT family.</text>
</comment>
<keyword evidence="15" id="KW-1185">Reference proteome</keyword>
<evidence type="ECO:0000256" key="5">
    <source>
        <dbReference type="ARBA" id="ARBA00023027"/>
    </source>
</evidence>
<keyword evidence="4 8" id="KW-0560">Oxidoreductase</keyword>